<feature type="non-terminal residue" evidence="1">
    <location>
        <position position="210"/>
    </location>
</feature>
<gene>
    <name evidence="1" type="ORF">METZ01_LOCUS493012</name>
</gene>
<dbReference type="EMBL" id="UINC01214775">
    <property type="protein sequence ID" value="SVE40158.1"/>
    <property type="molecule type" value="Genomic_DNA"/>
</dbReference>
<reference evidence="1" key="1">
    <citation type="submission" date="2018-05" db="EMBL/GenBank/DDBJ databases">
        <authorList>
            <person name="Lanie J.A."/>
            <person name="Ng W.-L."/>
            <person name="Kazmierczak K.M."/>
            <person name="Andrzejewski T.M."/>
            <person name="Davidsen T.M."/>
            <person name="Wayne K.J."/>
            <person name="Tettelin H."/>
            <person name="Glass J.I."/>
            <person name="Rusch D."/>
            <person name="Podicherti R."/>
            <person name="Tsui H.-C.T."/>
            <person name="Winkler M.E."/>
        </authorList>
    </citation>
    <scope>NUCLEOTIDE SEQUENCE</scope>
</reference>
<name>A0A383D8H6_9ZZZZ</name>
<dbReference type="AlphaFoldDB" id="A0A383D8H6"/>
<proteinExistence type="predicted"/>
<sequence>MIWFSWSVSETGYEVHEGTLIAKSPPRVKAVVCLKDDFAENICLDFVGLESNPETIRNFANQYGFLHKHSLESESLFLWGEEIKAMRDVLLASSEGRFADAMDMYGVGYNRQSGATAGFVSNVTKSDMEFRCVALDFASWLWLQIGHNLRGRQVASCRECGDLFFKGGGKRSRRVQSRRTKKFCTVGCKTAYNNRISARRKNSVEKIVNT</sequence>
<evidence type="ECO:0008006" key="2">
    <source>
        <dbReference type="Google" id="ProtNLM"/>
    </source>
</evidence>
<protein>
    <recommendedName>
        <fullName evidence="2">Zinc finger CGNR domain-containing protein</fullName>
    </recommendedName>
</protein>
<accession>A0A383D8H6</accession>
<organism evidence="1">
    <name type="scientific">marine metagenome</name>
    <dbReference type="NCBI Taxonomy" id="408172"/>
    <lineage>
        <taxon>unclassified sequences</taxon>
        <taxon>metagenomes</taxon>
        <taxon>ecological metagenomes</taxon>
    </lineage>
</organism>
<evidence type="ECO:0000313" key="1">
    <source>
        <dbReference type="EMBL" id="SVE40158.1"/>
    </source>
</evidence>